<feature type="signal peptide" evidence="6">
    <location>
        <begin position="1"/>
        <end position="26"/>
    </location>
</feature>
<evidence type="ECO:0000313" key="8">
    <source>
        <dbReference type="EMBL" id="TMQ64838.1"/>
    </source>
</evidence>
<evidence type="ECO:0000256" key="4">
    <source>
        <dbReference type="ARBA" id="ARBA00023069"/>
    </source>
</evidence>
<dbReference type="InterPro" id="IPR022409">
    <property type="entry name" value="PKD/Chitinase_dom"/>
</dbReference>
<dbReference type="SUPFAM" id="SSF49299">
    <property type="entry name" value="PKD domain"/>
    <property type="match status" value="1"/>
</dbReference>
<dbReference type="GO" id="GO:0005509">
    <property type="term" value="F:calcium ion binding"/>
    <property type="evidence" value="ECO:0007669"/>
    <property type="project" value="InterPro"/>
</dbReference>
<dbReference type="Pfam" id="PF22544">
    <property type="entry name" value="HYDIN_VesB_CFA65-like_Ig"/>
    <property type="match status" value="1"/>
</dbReference>
<proteinExistence type="predicted"/>
<dbReference type="EMBL" id="VBOZ01000017">
    <property type="protein sequence ID" value="TMQ64838.1"/>
    <property type="molecule type" value="Genomic_DNA"/>
</dbReference>
<feature type="domain" description="PKD" evidence="7">
    <location>
        <begin position="245"/>
        <end position="313"/>
    </location>
</feature>
<dbReference type="AlphaFoldDB" id="A0A538TMI8"/>
<evidence type="ECO:0000256" key="5">
    <source>
        <dbReference type="ARBA" id="ARBA00023273"/>
    </source>
</evidence>
<evidence type="ECO:0000256" key="1">
    <source>
        <dbReference type="ARBA" id="ARBA00004138"/>
    </source>
</evidence>
<keyword evidence="6" id="KW-0732">Signal</keyword>
<evidence type="ECO:0000256" key="2">
    <source>
        <dbReference type="ARBA" id="ARBA00004496"/>
    </source>
</evidence>
<name>A0A538TMI8_UNCEI</name>
<dbReference type="SUPFAM" id="SSF49313">
    <property type="entry name" value="Cadherin-like"/>
    <property type="match status" value="1"/>
</dbReference>
<keyword evidence="5" id="KW-0966">Cell projection</keyword>
<sequence>MSNRAVVRVALLGLLVFALAPGIAAAAGQGQDLTEMLASNAASQATAVSGPVIMVSPASLDYGVVNNGSTGSLTLNIANTGDATLHISSMAYSDGAYTSPSVTTVANGSSVNVSVSFSPVDGNSHPGTLTIMSDASNGTQTVNLAGQGNSAPTLNPIGDKTVTAFTTLAFTVTGSDADDTVDDVLSFSMGTGLPPSATFNSGTGEFSWSPTSAEAGNYTTTFTVSDGRLSDSEIVHIAVTVTNHPPTANAGGTYFGATNRPLQFHSTGTSDPDAGQNLTYAWDFGDGATSNDPNPVHTYLAPGSFVAGLRVCDDGSPQLCDDDFAAVTIQTEIGAQLLLENFSSTIDVRKTGARSTKLGIEEVLLPYTDLNPASIRISHTGPAGFVTECAADTRFFVYGDMDADGVTDIDVRFTNKCLSNLFNNIPNNSVATIVVTGTFQESGGTVPLHAERAVTILVKHRTTPILAMANPNPFNPETSISYTVKNDGPVTMRIYGVDGRLVRTLKSGEETVAGTHEVRWNGMSDQNRHVPSGIYFVKTSQVVGGAVESASFKATLLK</sequence>
<protein>
    <submittedName>
        <fullName evidence="8">PKD domain-containing protein</fullName>
    </submittedName>
</protein>
<reference evidence="8 9" key="1">
    <citation type="journal article" date="2019" name="Nat. Microbiol.">
        <title>Mediterranean grassland soil C-N compound turnover is dependent on rainfall and depth, and is mediated by genomically divergent microorganisms.</title>
        <authorList>
            <person name="Diamond S."/>
            <person name="Andeer P.F."/>
            <person name="Li Z."/>
            <person name="Crits-Christoph A."/>
            <person name="Burstein D."/>
            <person name="Anantharaman K."/>
            <person name="Lane K.R."/>
            <person name="Thomas B.C."/>
            <person name="Pan C."/>
            <person name="Northen T.R."/>
            <person name="Banfield J.F."/>
        </authorList>
    </citation>
    <scope>NUCLEOTIDE SEQUENCE [LARGE SCALE GENOMIC DNA]</scope>
    <source>
        <strain evidence="8">WS_9</strain>
    </source>
</reference>
<comment type="subcellular location">
    <subcellularLocation>
        <location evidence="1">Cell projection</location>
        <location evidence="1">Cilium</location>
    </subcellularLocation>
    <subcellularLocation>
        <location evidence="2">Cytoplasm</location>
    </subcellularLocation>
</comment>
<evidence type="ECO:0000256" key="6">
    <source>
        <dbReference type="SAM" id="SignalP"/>
    </source>
</evidence>
<keyword evidence="3" id="KW-0963">Cytoplasm</keyword>
<dbReference type="SMART" id="SM00089">
    <property type="entry name" value="PKD"/>
    <property type="match status" value="1"/>
</dbReference>
<dbReference type="Gene3D" id="2.60.40.10">
    <property type="entry name" value="Immunoglobulins"/>
    <property type="match status" value="3"/>
</dbReference>
<dbReference type="Pfam" id="PF13860">
    <property type="entry name" value="FlgD_ig"/>
    <property type="match status" value="1"/>
</dbReference>
<evidence type="ECO:0000313" key="9">
    <source>
        <dbReference type="Proteomes" id="UP000317691"/>
    </source>
</evidence>
<dbReference type="Gene3D" id="2.60.40.4070">
    <property type="match status" value="1"/>
</dbReference>
<dbReference type="GO" id="GO:0016020">
    <property type="term" value="C:membrane"/>
    <property type="evidence" value="ECO:0007669"/>
    <property type="project" value="InterPro"/>
</dbReference>
<dbReference type="CDD" id="cd00146">
    <property type="entry name" value="PKD"/>
    <property type="match status" value="1"/>
</dbReference>
<comment type="caution">
    <text evidence="8">The sequence shown here is derived from an EMBL/GenBank/DDBJ whole genome shotgun (WGS) entry which is preliminary data.</text>
</comment>
<dbReference type="GO" id="GO:0005737">
    <property type="term" value="C:cytoplasm"/>
    <property type="evidence" value="ECO:0007669"/>
    <property type="project" value="UniProtKB-SubCell"/>
</dbReference>
<gene>
    <name evidence="8" type="ORF">E6K79_07310</name>
</gene>
<dbReference type="PROSITE" id="PS50093">
    <property type="entry name" value="PKD"/>
    <property type="match status" value="1"/>
</dbReference>
<organism evidence="8 9">
    <name type="scientific">Eiseniibacteriota bacterium</name>
    <dbReference type="NCBI Taxonomy" id="2212470"/>
    <lineage>
        <taxon>Bacteria</taxon>
        <taxon>Candidatus Eiseniibacteriota</taxon>
    </lineage>
</organism>
<dbReference type="Pfam" id="PF05345">
    <property type="entry name" value="He_PIG"/>
    <property type="match status" value="1"/>
</dbReference>
<evidence type="ECO:0000259" key="7">
    <source>
        <dbReference type="PROSITE" id="PS50093"/>
    </source>
</evidence>
<dbReference type="Proteomes" id="UP000317691">
    <property type="component" value="Unassembled WGS sequence"/>
</dbReference>
<dbReference type="InterPro" id="IPR013783">
    <property type="entry name" value="Ig-like_fold"/>
</dbReference>
<feature type="chain" id="PRO_5022157457" evidence="6">
    <location>
        <begin position="27"/>
        <end position="558"/>
    </location>
</feature>
<keyword evidence="4" id="KW-0969">Cilium</keyword>
<dbReference type="InterPro" id="IPR035986">
    <property type="entry name" value="PKD_dom_sf"/>
</dbReference>
<accession>A0A538TMI8</accession>
<dbReference type="InterPro" id="IPR015919">
    <property type="entry name" value="Cadherin-like_sf"/>
</dbReference>
<evidence type="ECO:0000256" key="3">
    <source>
        <dbReference type="ARBA" id="ARBA00022490"/>
    </source>
</evidence>
<dbReference type="InterPro" id="IPR000601">
    <property type="entry name" value="PKD_dom"/>
</dbReference>
<dbReference type="InterPro" id="IPR053879">
    <property type="entry name" value="HYDIN_VesB_CFA65-like_Ig"/>
</dbReference>
<dbReference type="InterPro" id="IPR025965">
    <property type="entry name" value="FlgD/Vpr_Ig-like"/>
</dbReference>
<dbReference type="Pfam" id="PF18911">
    <property type="entry name" value="PKD_4"/>
    <property type="match status" value="1"/>
</dbReference>